<dbReference type="InterPro" id="IPR005651">
    <property type="entry name" value="Trm112-like"/>
</dbReference>
<dbReference type="Pfam" id="PF03966">
    <property type="entry name" value="Trm112p"/>
    <property type="match status" value="1"/>
</dbReference>
<evidence type="ECO:0000313" key="3">
    <source>
        <dbReference type="Proteomes" id="UP001295423"/>
    </source>
</evidence>
<proteinExistence type="inferred from homology"/>
<evidence type="ECO:0000256" key="1">
    <source>
        <dbReference type="ARBA" id="ARBA00007980"/>
    </source>
</evidence>
<comment type="caution">
    <text evidence="2">The sequence shown here is derived from an EMBL/GenBank/DDBJ whole genome shotgun (WGS) entry which is preliminary data.</text>
</comment>
<accession>A0AAD2FAK2</accession>
<keyword evidence="3" id="KW-1185">Reference proteome</keyword>
<dbReference type="InterPro" id="IPR039127">
    <property type="entry name" value="Trm112"/>
</dbReference>
<evidence type="ECO:0008006" key="4">
    <source>
        <dbReference type="Google" id="ProtNLM"/>
    </source>
</evidence>
<dbReference type="PANTHER" id="PTHR12773:SF0">
    <property type="entry name" value="MULTIFUNCTIONAL METHYLTRANSFERASE SUBUNIT TRM112-LIKE PROTEIN"/>
    <property type="match status" value="1"/>
</dbReference>
<dbReference type="GO" id="GO:0070476">
    <property type="term" value="P:rRNA (guanine-N7)-methylation"/>
    <property type="evidence" value="ECO:0007669"/>
    <property type="project" value="TreeGrafter"/>
</dbReference>
<comment type="similarity">
    <text evidence="1">Belongs to the TRM112 family.</text>
</comment>
<dbReference type="PANTHER" id="PTHR12773">
    <property type="entry name" value="UPF0315 PROTEIN-RELATED"/>
    <property type="match status" value="1"/>
</dbReference>
<dbReference type="EMBL" id="CAKOGP040000001">
    <property type="protein sequence ID" value="CAJ1895682.1"/>
    <property type="molecule type" value="Genomic_DNA"/>
</dbReference>
<organism evidence="2 3">
    <name type="scientific">Cylindrotheca closterium</name>
    <dbReference type="NCBI Taxonomy" id="2856"/>
    <lineage>
        <taxon>Eukaryota</taxon>
        <taxon>Sar</taxon>
        <taxon>Stramenopiles</taxon>
        <taxon>Ochrophyta</taxon>
        <taxon>Bacillariophyta</taxon>
        <taxon>Bacillariophyceae</taxon>
        <taxon>Bacillariophycidae</taxon>
        <taxon>Bacillariales</taxon>
        <taxon>Bacillariaceae</taxon>
        <taxon>Cylindrotheca</taxon>
    </lineage>
</organism>
<dbReference type="CDD" id="cd21089">
    <property type="entry name" value="Trm112-like"/>
    <property type="match status" value="1"/>
</dbReference>
<dbReference type="SUPFAM" id="SSF158997">
    <property type="entry name" value="Trm112p-like"/>
    <property type="match status" value="1"/>
</dbReference>
<dbReference type="AlphaFoldDB" id="A0AAD2FAK2"/>
<dbReference type="GO" id="GO:0030488">
    <property type="term" value="P:tRNA methylation"/>
    <property type="evidence" value="ECO:0007669"/>
    <property type="project" value="TreeGrafter"/>
</dbReference>
<dbReference type="Proteomes" id="UP001295423">
    <property type="component" value="Unassembled WGS sequence"/>
</dbReference>
<reference evidence="2" key="1">
    <citation type="submission" date="2023-08" db="EMBL/GenBank/DDBJ databases">
        <authorList>
            <person name="Audoor S."/>
            <person name="Bilcke G."/>
        </authorList>
    </citation>
    <scope>NUCLEOTIDE SEQUENCE</scope>
</reference>
<evidence type="ECO:0000313" key="2">
    <source>
        <dbReference type="EMBL" id="CAJ1895682.1"/>
    </source>
</evidence>
<sequence>MRLLTHNYLISNVKGTKEGYPLQIEAEEVVIEDSPFDQELVTGILPKLNYEAVIGALHQVADKVEPKPADIPEKLPEGEIDTATLEALYHVLFNIHVIEGHLVCPDTGRKFPIKQGIPNMILHEDEI</sequence>
<name>A0AAD2FAK2_9STRA</name>
<protein>
    <recommendedName>
        <fullName evidence="4">Multifunctional methyltransferase subunit TRM112-like protein</fullName>
    </recommendedName>
</protein>
<dbReference type="GO" id="GO:0046982">
    <property type="term" value="F:protein heterodimerization activity"/>
    <property type="evidence" value="ECO:0007669"/>
    <property type="project" value="InterPro"/>
</dbReference>
<dbReference type="Gene3D" id="2.20.25.10">
    <property type="match status" value="1"/>
</dbReference>
<gene>
    <name evidence="2" type="ORF">CYCCA115_LOCUS180</name>
</gene>